<evidence type="ECO:0000313" key="2">
    <source>
        <dbReference type="EMBL" id="KAJ3667059.1"/>
    </source>
</evidence>
<feature type="region of interest" description="Disordered" evidence="1">
    <location>
        <begin position="43"/>
        <end position="92"/>
    </location>
</feature>
<keyword evidence="3" id="KW-1185">Reference proteome</keyword>
<organism evidence="2 3">
    <name type="scientific">Zophobas morio</name>
    <dbReference type="NCBI Taxonomy" id="2755281"/>
    <lineage>
        <taxon>Eukaryota</taxon>
        <taxon>Metazoa</taxon>
        <taxon>Ecdysozoa</taxon>
        <taxon>Arthropoda</taxon>
        <taxon>Hexapoda</taxon>
        <taxon>Insecta</taxon>
        <taxon>Pterygota</taxon>
        <taxon>Neoptera</taxon>
        <taxon>Endopterygota</taxon>
        <taxon>Coleoptera</taxon>
        <taxon>Polyphaga</taxon>
        <taxon>Cucujiformia</taxon>
        <taxon>Tenebrionidae</taxon>
        <taxon>Zophobas</taxon>
    </lineage>
</organism>
<feature type="compositionally biased region" description="Basic and acidic residues" evidence="1">
    <location>
        <begin position="65"/>
        <end position="77"/>
    </location>
</feature>
<dbReference type="Proteomes" id="UP001168821">
    <property type="component" value="Unassembled WGS sequence"/>
</dbReference>
<comment type="caution">
    <text evidence="2">The sequence shown here is derived from an EMBL/GenBank/DDBJ whole genome shotgun (WGS) entry which is preliminary data.</text>
</comment>
<dbReference type="AlphaFoldDB" id="A0AA38MTP2"/>
<name>A0AA38MTP2_9CUCU</name>
<sequence length="92" mass="10362">MGMGYRSGGNSRRGDITGTWTRPEIHRIARDLGVDLRYDRIAQGPRVDPEIRPDRTGPGQSTLRYDSDRHRGPRESTLETTRIGTGDLDSRP</sequence>
<evidence type="ECO:0000256" key="1">
    <source>
        <dbReference type="SAM" id="MobiDB-lite"/>
    </source>
</evidence>
<gene>
    <name evidence="2" type="ORF">Zmor_002467</name>
</gene>
<accession>A0AA38MTP2</accession>
<protein>
    <submittedName>
        <fullName evidence="2">Uncharacterized protein</fullName>
    </submittedName>
</protein>
<dbReference type="EMBL" id="JALNTZ010000001">
    <property type="protein sequence ID" value="KAJ3667059.1"/>
    <property type="molecule type" value="Genomic_DNA"/>
</dbReference>
<evidence type="ECO:0000313" key="3">
    <source>
        <dbReference type="Proteomes" id="UP001168821"/>
    </source>
</evidence>
<proteinExistence type="predicted"/>
<reference evidence="2" key="1">
    <citation type="journal article" date="2023" name="G3 (Bethesda)">
        <title>Whole genome assemblies of Zophobas morio and Tenebrio molitor.</title>
        <authorList>
            <person name="Kaur S."/>
            <person name="Stinson S.A."/>
            <person name="diCenzo G.C."/>
        </authorList>
    </citation>
    <scope>NUCLEOTIDE SEQUENCE</scope>
    <source>
        <strain evidence="2">QUZm001</strain>
    </source>
</reference>